<dbReference type="InterPro" id="IPR050491">
    <property type="entry name" value="AmpC-like"/>
</dbReference>
<sequence length="439" mass="46545">MTQVADTTARRLLVHLATAQSAGRVPSLVAGVVRDGSLVWSGAYGDSPASVTDTQYRIGSITKTLTAVLILQLVRDGRLSLDAAARSVLGDVGYADRTIRSLLAHTSGMPSEPVGSWWERSSGRRFDELVHANPGDTAAFPAHQRFHYSNLGFALLGEVAARLHGVTWWEAVQGHILAPLGMGRTTYLPQQPAATGYSVQPYTGELMVEPATDTGAMAPAGQIWSTITDLATYAAFLVDGHAEVLSAAELELAFTPQSGEPRTGLGYAHALGFQLFPGGSGTVVGHTGSMPGFLASCLVDPQRRSAAVVLANATSGLAPADLAIALLEELEHGEPTLPAPWRPSEPVPDLVADALGVWHWGNTPFVFAWEGDHVVVRRDGAERHRFAVRQGRMVGVAGYHAGEELKVIRNADGTVNHLDVATFIHTRTPYDPAAPIPGG</sequence>
<dbReference type="AlphaFoldDB" id="A0A2P2CDM2"/>
<dbReference type="InterPro" id="IPR001466">
    <property type="entry name" value="Beta-lactam-related"/>
</dbReference>
<dbReference type="SUPFAM" id="SSF56601">
    <property type="entry name" value="beta-lactamase/transpeptidase-like"/>
    <property type="match status" value="1"/>
</dbReference>
<evidence type="ECO:0000259" key="2">
    <source>
        <dbReference type="Pfam" id="PF24491"/>
    </source>
</evidence>
<accession>A0A2P2CDM2</accession>
<name>A0A2P2CDM2_9ZZZZ</name>
<dbReference type="EMBL" id="CZKA01000067">
    <property type="protein sequence ID" value="CUR60106.1"/>
    <property type="molecule type" value="Genomic_DNA"/>
</dbReference>
<dbReference type="Pfam" id="PF24491">
    <property type="entry name" value="DUF7586"/>
    <property type="match status" value="1"/>
</dbReference>
<feature type="domain" description="DUF7586" evidence="2">
    <location>
        <begin position="348"/>
        <end position="427"/>
    </location>
</feature>
<dbReference type="InterPro" id="IPR012338">
    <property type="entry name" value="Beta-lactam/transpept-like"/>
</dbReference>
<proteinExistence type="predicted"/>
<gene>
    <name evidence="3" type="ORF">NOCA270082</name>
</gene>
<dbReference type="Pfam" id="PF00144">
    <property type="entry name" value="Beta-lactamase"/>
    <property type="match status" value="1"/>
</dbReference>
<evidence type="ECO:0000259" key="1">
    <source>
        <dbReference type="Pfam" id="PF00144"/>
    </source>
</evidence>
<dbReference type="InterPro" id="IPR056008">
    <property type="entry name" value="DUF7586"/>
</dbReference>
<evidence type="ECO:0000313" key="3">
    <source>
        <dbReference type="EMBL" id="CUR60106.1"/>
    </source>
</evidence>
<reference evidence="3" key="1">
    <citation type="submission" date="2015-08" db="EMBL/GenBank/DDBJ databases">
        <authorList>
            <person name="Babu N.S."/>
            <person name="Beckwith C.J."/>
            <person name="Beseler K.G."/>
            <person name="Brison A."/>
            <person name="Carone J.V."/>
            <person name="Caskin T.P."/>
            <person name="Diamond M."/>
            <person name="Durham M.E."/>
            <person name="Foxe J.M."/>
            <person name="Go M."/>
            <person name="Henderson B.A."/>
            <person name="Jones I.B."/>
            <person name="McGettigan J.A."/>
            <person name="Micheletti S.J."/>
            <person name="Nasrallah M.E."/>
            <person name="Ortiz D."/>
            <person name="Piller C.R."/>
            <person name="Privatt S.R."/>
            <person name="Schneider S.L."/>
            <person name="Sharp S."/>
            <person name="Smith T.C."/>
            <person name="Stanton J.D."/>
            <person name="Ullery H.E."/>
            <person name="Wilson R.J."/>
            <person name="Serrano M.G."/>
            <person name="Buck G."/>
            <person name="Lee V."/>
            <person name="Wang Y."/>
            <person name="Carvalho R."/>
            <person name="Voegtly L."/>
            <person name="Shi R."/>
            <person name="Duckworth R."/>
            <person name="Johnson A."/>
            <person name="Loviza R."/>
            <person name="Walstead R."/>
            <person name="Shah Z."/>
            <person name="Kiflezghi M."/>
            <person name="Wade K."/>
            <person name="Ball S.L."/>
            <person name="Bradley K.W."/>
            <person name="Asai D.J."/>
            <person name="Bowman C.A."/>
            <person name="Russell D.A."/>
            <person name="Pope W.H."/>
            <person name="Jacobs-Sera D."/>
            <person name="Hendrix R.W."/>
            <person name="Hatfull G.F."/>
        </authorList>
    </citation>
    <scope>NUCLEOTIDE SEQUENCE</scope>
</reference>
<dbReference type="PANTHER" id="PTHR46825">
    <property type="entry name" value="D-ALANYL-D-ALANINE-CARBOXYPEPTIDASE/ENDOPEPTIDASE AMPH"/>
    <property type="match status" value="1"/>
</dbReference>
<organism evidence="3">
    <name type="scientific">metagenome</name>
    <dbReference type="NCBI Taxonomy" id="256318"/>
    <lineage>
        <taxon>unclassified sequences</taxon>
        <taxon>metagenomes</taxon>
    </lineage>
</organism>
<dbReference type="PANTHER" id="PTHR46825:SF7">
    <property type="entry name" value="D-ALANYL-D-ALANINE CARBOXYPEPTIDASE"/>
    <property type="match status" value="1"/>
</dbReference>
<dbReference type="Gene3D" id="3.40.710.10">
    <property type="entry name" value="DD-peptidase/beta-lactamase superfamily"/>
    <property type="match status" value="1"/>
</dbReference>
<feature type="domain" description="Beta-lactamase-related" evidence="1">
    <location>
        <begin position="21"/>
        <end position="323"/>
    </location>
</feature>
<protein>
    <submittedName>
        <fullName evidence="3">Beta-lactamase</fullName>
    </submittedName>
</protein>